<dbReference type="KEGG" id="slb:AWJ20_92"/>
<dbReference type="InterPro" id="IPR048627">
    <property type="entry name" value="Sec10_HB"/>
</dbReference>
<feature type="domain" description="Exocyst complex component Sec10-like alpha-helical bundle" evidence="3">
    <location>
        <begin position="151"/>
        <end position="865"/>
    </location>
</feature>
<feature type="compositionally biased region" description="Polar residues" evidence="1">
    <location>
        <begin position="454"/>
        <end position="500"/>
    </location>
</feature>
<dbReference type="InterPro" id="IPR036047">
    <property type="entry name" value="F-box-like_dom_sf"/>
</dbReference>
<dbReference type="OrthoDB" id="5554140at2759"/>
<dbReference type="AlphaFoldDB" id="A0A161HHV8"/>
<dbReference type="GO" id="GO:0006893">
    <property type="term" value="P:Golgi to plasma membrane transport"/>
    <property type="evidence" value="ECO:0007669"/>
    <property type="project" value="TreeGrafter"/>
</dbReference>
<protein>
    <submittedName>
        <fullName evidence="4">Rcy1p</fullName>
    </submittedName>
</protein>
<dbReference type="GO" id="GO:0000145">
    <property type="term" value="C:exocyst"/>
    <property type="evidence" value="ECO:0007669"/>
    <property type="project" value="TreeGrafter"/>
</dbReference>
<accession>A0A161HHV8</accession>
<dbReference type="EMBL" id="CP014501">
    <property type="protein sequence ID" value="ANB11867.1"/>
    <property type="molecule type" value="Genomic_DNA"/>
</dbReference>
<evidence type="ECO:0000259" key="3">
    <source>
        <dbReference type="Pfam" id="PF07393"/>
    </source>
</evidence>
<evidence type="ECO:0000259" key="2">
    <source>
        <dbReference type="Pfam" id="PF00646"/>
    </source>
</evidence>
<feature type="region of interest" description="Disordered" evidence="1">
    <location>
        <begin position="438"/>
        <end position="504"/>
    </location>
</feature>
<dbReference type="Pfam" id="PF00646">
    <property type="entry name" value="F-box"/>
    <property type="match status" value="1"/>
</dbReference>
<sequence>MTSKTFSESRSIPMGTGSFQALVPSRVQKSTLLSGSIFDNSKIVTIIAEYLPVPDLCNLAQVSKICKNAVYAPYLWQQRLENVNVHAGTSSSTNKNSDPLTIFDGFKYNPSDTRSSCLKLYRALGVFYYDLVNNPETSHVFSHAFTDPVDQAKLLGQLKRFSTIDPIQDGYDENISRLNSTIDLFENAALSEFEKGIDESHDADIDSTKLEAVVEHIKKYANVLVTLNGGDSCVQLFIQKHPLIMDQPKIPPLDFLDDSLKLKSQEFQGYLQNICNILNRDSKTIDMIFSNTIAVMTPLFERVLEENIMETVSTIIDSLLHKSKFAFLAAVPEIYSYILVFEDQLEPGINSGDNFKKMVSTSIDDFYSLYIDNYLEKELERFTEYAESEVSKWSREIQDTEEATESFLWSNVTKEKDKTDFLTSFKKVLLMPVSVISSSSGNGNNNNNNNASSTYKSENISTTSLPGTVPPSFSSKLTSAPPSRQSMTSSPVPFRTTQTTPIPPSSELDAMVAVMNSKLESIKTLFSLELAVNIIREGKESIERMGRFVNMGGEGTHAKSQCEAIFIELIHTLGERHVKGGFSKAIQTLNLYDPKQHRKTVTGTEANGEELAAVEPLAIFAELVNIGDLIQQMVHVFFEEELGLRRYVDRNDFLSPSLKAKKKFEQMLDDCVANGLSRGIDVLIDQIDFLFVTVQLGSDYNPIVGLPQNNGFGGGMFGGLGMSGDLGPTTAAQKVVTLLSSHMTLLVGSTEKSVLDVFQQEVGLRFFGSVCKHIKRQVISTDGAINLISDLNYYYSFILGLKQKELVPYFAALKEVGQLFLIDGGDSKALGATLSDMVRFRGVFKPEELLEFVECRKDWTLVRRDVEKVMYGFGIDCVMM</sequence>
<evidence type="ECO:0000313" key="5">
    <source>
        <dbReference type="Proteomes" id="UP000189580"/>
    </source>
</evidence>
<reference evidence="4 5" key="1">
    <citation type="submission" date="2016-02" db="EMBL/GenBank/DDBJ databases">
        <title>Complete genome sequence and transcriptome regulation of the pentose utilising yeast Sugiyamaella lignohabitans.</title>
        <authorList>
            <person name="Bellasio M."/>
            <person name="Peymann A."/>
            <person name="Valli M."/>
            <person name="Sipitzky M."/>
            <person name="Graf A."/>
            <person name="Sauer M."/>
            <person name="Marx H."/>
            <person name="Mattanovich D."/>
        </authorList>
    </citation>
    <scope>NUCLEOTIDE SEQUENCE [LARGE SCALE GENOMIC DNA]</scope>
    <source>
        <strain evidence="4 5">CBS 10342</strain>
    </source>
</reference>
<proteinExistence type="predicted"/>
<organism evidence="4 5">
    <name type="scientific">Sugiyamaella lignohabitans</name>
    <dbReference type="NCBI Taxonomy" id="796027"/>
    <lineage>
        <taxon>Eukaryota</taxon>
        <taxon>Fungi</taxon>
        <taxon>Dikarya</taxon>
        <taxon>Ascomycota</taxon>
        <taxon>Saccharomycotina</taxon>
        <taxon>Dipodascomycetes</taxon>
        <taxon>Dipodascales</taxon>
        <taxon>Trichomonascaceae</taxon>
        <taxon>Sugiyamaella</taxon>
    </lineage>
</organism>
<dbReference type="PANTHER" id="PTHR12100">
    <property type="entry name" value="SEC10"/>
    <property type="match status" value="1"/>
</dbReference>
<dbReference type="InterPro" id="IPR009976">
    <property type="entry name" value="Sec10-like"/>
</dbReference>
<dbReference type="Proteomes" id="UP000189580">
    <property type="component" value="Chromosome a"/>
</dbReference>
<feature type="domain" description="F-box" evidence="2">
    <location>
        <begin position="42"/>
        <end position="77"/>
    </location>
</feature>
<dbReference type="Pfam" id="PF07393">
    <property type="entry name" value="Sec10_HB"/>
    <property type="match status" value="1"/>
</dbReference>
<dbReference type="SUPFAM" id="SSF81383">
    <property type="entry name" value="F-box domain"/>
    <property type="match status" value="1"/>
</dbReference>
<feature type="compositionally biased region" description="Low complexity" evidence="1">
    <location>
        <begin position="438"/>
        <end position="453"/>
    </location>
</feature>
<dbReference type="PANTHER" id="PTHR12100:SF1">
    <property type="entry name" value="RECYCLIN-1"/>
    <property type="match status" value="1"/>
</dbReference>
<dbReference type="GO" id="GO:0006887">
    <property type="term" value="P:exocytosis"/>
    <property type="evidence" value="ECO:0007669"/>
    <property type="project" value="TreeGrafter"/>
</dbReference>
<dbReference type="GeneID" id="30038005"/>
<evidence type="ECO:0000256" key="1">
    <source>
        <dbReference type="SAM" id="MobiDB-lite"/>
    </source>
</evidence>
<dbReference type="InterPro" id="IPR001810">
    <property type="entry name" value="F-box_dom"/>
</dbReference>
<evidence type="ECO:0000313" key="4">
    <source>
        <dbReference type="EMBL" id="ANB11867.1"/>
    </source>
</evidence>
<dbReference type="RefSeq" id="XP_018734344.1">
    <property type="nucleotide sequence ID" value="XM_018882891.1"/>
</dbReference>
<keyword evidence="5" id="KW-1185">Reference proteome</keyword>
<name>A0A161HHV8_9ASCO</name>
<gene>
    <name evidence="4" type="primary">RCY1</name>
    <name evidence="4" type="ORF">AWJ20_92</name>
</gene>